<dbReference type="InterPro" id="IPR002577">
    <property type="entry name" value="HTH_HxlR"/>
</dbReference>
<reference evidence="5" key="1">
    <citation type="submission" date="2021-01" db="EMBL/GenBank/DDBJ databases">
        <title>Modified the classification status of verrucomicrobia.</title>
        <authorList>
            <person name="Feng X."/>
        </authorList>
    </citation>
    <scope>NUCLEOTIDE SEQUENCE</scope>
    <source>
        <strain evidence="5">JCM 18052</strain>
    </source>
</reference>
<evidence type="ECO:0000256" key="1">
    <source>
        <dbReference type="ARBA" id="ARBA00023015"/>
    </source>
</evidence>
<dbReference type="SUPFAM" id="SSF46785">
    <property type="entry name" value="Winged helix' DNA-binding domain"/>
    <property type="match status" value="1"/>
</dbReference>
<dbReference type="InterPro" id="IPR036388">
    <property type="entry name" value="WH-like_DNA-bd_sf"/>
</dbReference>
<keyword evidence="3" id="KW-0804">Transcription</keyword>
<keyword evidence="2" id="KW-0238">DNA-binding</keyword>
<evidence type="ECO:0000256" key="2">
    <source>
        <dbReference type="ARBA" id="ARBA00023125"/>
    </source>
</evidence>
<proteinExistence type="predicted"/>
<sequence length="129" mass="14648">MNLNFPPVERGTDHALQCPIRDVLDRIGDRWSLLILATLSRGTMRFTVLKRAVGDISQRMLAQTLRTLEQDGLLTRKVHPSIPPKVEYTLTHLGESLLEKLTPLFHWAEDHHEEVKAARAGYVPPESSM</sequence>
<feature type="domain" description="HTH hxlR-type" evidence="4">
    <location>
        <begin position="18"/>
        <end position="116"/>
    </location>
</feature>
<keyword evidence="1" id="KW-0805">Transcription regulation</keyword>
<protein>
    <submittedName>
        <fullName evidence="5">Helix-turn-helix transcriptional regulator</fullName>
    </submittedName>
</protein>
<dbReference type="Proteomes" id="UP000600139">
    <property type="component" value="Unassembled WGS sequence"/>
</dbReference>
<evidence type="ECO:0000259" key="4">
    <source>
        <dbReference type="PROSITE" id="PS51118"/>
    </source>
</evidence>
<keyword evidence="6" id="KW-1185">Reference proteome</keyword>
<dbReference type="PROSITE" id="PS51118">
    <property type="entry name" value="HTH_HXLR"/>
    <property type="match status" value="1"/>
</dbReference>
<dbReference type="RefSeq" id="WP_200352741.1">
    <property type="nucleotide sequence ID" value="NZ_BAABHZ010000001.1"/>
</dbReference>
<dbReference type="InterPro" id="IPR036390">
    <property type="entry name" value="WH_DNA-bd_sf"/>
</dbReference>
<accession>A0A934R5Y8</accession>
<dbReference type="Gene3D" id="1.10.10.10">
    <property type="entry name" value="Winged helix-like DNA-binding domain superfamily/Winged helix DNA-binding domain"/>
    <property type="match status" value="1"/>
</dbReference>
<organism evidence="5 6">
    <name type="scientific">Luteolibacter yonseiensis</name>
    <dbReference type="NCBI Taxonomy" id="1144680"/>
    <lineage>
        <taxon>Bacteria</taxon>
        <taxon>Pseudomonadati</taxon>
        <taxon>Verrucomicrobiota</taxon>
        <taxon>Verrucomicrobiia</taxon>
        <taxon>Verrucomicrobiales</taxon>
        <taxon>Verrucomicrobiaceae</taxon>
        <taxon>Luteolibacter</taxon>
    </lineage>
</organism>
<dbReference type="PANTHER" id="PTHR33204">
    <property type="entry name" value="TRANSCRIPTIONAL REGULATOR, MARR FAMILY"/>
    <property type="match status" value="1"/>
</dbReference>
<gene>
    <name evidence="5" type="ORF">JIN84_19480</name>
</gene>
<comment type="caution">
    <text evidence="5">The sequence shown here is derived from an EMBL/GenBank/DDBJ whole genome shotgun (WGS) entry which is preliminary data.</text>
</comment>
<dbReference type="EMBL" id="JAENIK010000012">
    <property type="protein sequence ID" value="MBK1817811.1"/>
    <property type="molecule type" value="Genomic_DNA"/>
</dbReference>
<dbReference type="GO" id="GO:0003677">
    <property type="term" value="F:DNA binding"/>
    <property type="evidence" value="ECO:0007669"/>
    <property type="project" value="UniProtKB-KW"/>
</dbReference>
<dbReference type="AlphaFoldDB" id="A0A934R5Y8"/>
<evidence type="ECO:0000313" key="5">
    <source>
        <dbReference type="EMBL" id="MBK1817811.1"/>
    </source>
</evidence>
<evidence type="ECO:0000313" key="6">
    <source>
        <dbReference type="Proteomes" id="UP000600139"/>
    </source>
</evidence>
<dbReference type="Pfam" id="PF01638">
    <property type="entry name" value="HxlR"/>
    <property type="match status" value="1"/>
</dbReference>
<evidence type="ECO:0000256" key="3">
    <source>
        <dbReference type="ARBA" id="ARBA00023163"/>
    </source>
</evidence>
<name>A0A934R5Y8_9BACT</name>
<dbReference type="PANTHER" id="PTHR33204:SF39">
    <property type="entry name" value="TRANSCRIPTIONAL REGULATORY PROTEIN"/>
    <property type="match status" value="1"/>
</dbReference>